<dbReference type="RefSeq" id="WP_063250115.1">
    <property type="nucleotide sequence ID" value="NZ_LQQR01000020.1"/>
</dbReference>
<dbReference type="AlphaFoldDB" id="A0AB34XRD3"/>
<evidence type="ECO:0000313" key="2">
    <source>
        <dbReference type="EMBL" id="KZE19158.1"/>
    </source>
</evidence>
<evidence type="ECO:0000259" key="1">
    <source>
        <dbReference type="Pfam" id="PF04233"/>
    </source>
</evidence>
<accession>A0AB34XRD3</accession>
<dbReference type="Pfam" id="PF04233">
    <property type="entry name" value="Phage_Mu_F"/>
    <property type="match status" value="1"/>
</dbReference>
<organism evidence="2 3">
    <name type="scientific">Brevibacterium casei</name>
    <dbReference type="NCBI Taxonomy" id="33889"/>
    <lineage>
        <taxon>Bacteria</taxon>
        <taxon>Bacillati</taxon>
        <taxon>Actinomycetota</taxon>
        <taxon>Actinomycetes</taxon>
        <taxon>Micrococcales</taxon>
        <taxon>Brevibacteriaceae</taxon>
        <taxon>Brevibacterium</taxon>
    </lineage>
</organism>
<proteinExistence type="predicted"/>
<dbReference type="InterPro" id="IPR006528">
    <property type="entry name" value="Phage_head_morphogenesis_dom"/>
</dbReference>
<sequence length="353" mass="38967">MAITELTLRRAAELRDMVDDYVDASTRALTARWAQAWQEIANEWQDTITVILARKAAGDQLTPAQITQLARTQRALAMTSSRLRELAAEIGPLLEPAVREVVERTADLTTGVAMSQMPPVDQRLLPSFTRVDKSALEQIIERSLGQIHASSLPLADDAVDALKSSLIRAVPSGWHPDKAAREMLRRTRGAFNGGLTRALTLARSELLDAHRYANTAQNAANPAVIAQVWTATLGPRTCPSCLAHHGEEYPPDAFGPLDHPAGRCTFTPKTKSWADLGFPNIEEPPDLIQQPMDWINENPHDAVRALGPDRYRMLMDGEIGLKDMTQKRTTPEWRDSYTATSVRDLKARVRGGG</sequence>
<comment type="caution">
    <text evidence="2">The sequence shown here is derived from an EMBL/GenBank/DDBJ whole genome shotgun (WGS) entry which is preliminary data.</text>
</comment>
<dbReference type="Proteomes" id="UP000076612">
    <property type="component" value="Unassembled WGS sequence"/>
</dbReference>
<name>A0AB34XRD3_9MICO</name>
<gene>
    <name evidence="2" type="ORF">AVW13_11925</name>
</gene>
<reference evidence="3" key="1">
    <citation type="submission" date="2016-01" db="EMBL/GenBank/DDBJ databases">
        <title>Draft genome of Chromobacterium sp. F49.</title>
        <authorList>
            <person name="Hong K.W."/>
        </authorList>
    </citation>
    <scope>NUCLEOTIDE SEQUENCE [LARGE SCALE GENOMIC DNA]</scope>
    <source>
        <strain evidence="3">M40</strain>
    </source>
</reference>
<dbReference type="EMBL" id="LQQR01000020">
    <property type="protein sequence ID" value="KZE19158.1"/>
    <property type="molecule type" value="Genomic_DNA"/>
</dbReference>
<protein>
    <recommendedName>
        <fullName evidence="1">Phage head morphogenesis domain-containing protein</fullName>
    </recommendedName>
</protein>
<feature type="domain" description="Phage head morphogenesis" evidence="1">
    <location>
        <begin position="162"/>
        <end position="264"/>
    </location>
</feature>
<evidence type="ECO:0000313" key="3">
    <source>
        <dbReference type="Proteomes" id="UP000076612"/>
    </source>
</evidence>